<dbReference type="GO" id="GO:0006281">
    <property type="term" value="P:DNA repair"/>
    <property type="evidence" value="ECO:0007669"/>
    <property type="project" value="UniProtKB-KW"/>
</dbReference>
<keyword evidence="2" id="KW-0067">ATP-binding</keyword>
<dbReference type="OrthoDB" id="9796820at2"/>
<accession>A0A0P6X7G0</accession>
<name>A0A0P6X7G0_9CHLR</name>
<evidence type="ECO:0000256" key="1">
    <source>
        <dbReference type="ARBA" id="ARBA00022763"/>
    </source>
</evidence>
<dbReference type="RefSeq" id="WP_075064583.1">
    <property type="nucleotide sequence ID" value="NZ_LGCL01000045.1"/>
</dbReference>
<dbReference type="AlphaFoldDB" id="A0A0P6X7G0"/>
<keyword evidence="6" id="KW-1185">Reference proteome</keyword>
<organism evidence="5 6">
    <name type="scientific">Ornatilinea apprima</name>
    <dbReference type="NCBI Taxonomy" id="1134406"/>
    <lineage>
        <taxon>Bacteria</taxon>
        <taxon>Bacillati</taxon>
        <taxon>Chloroflexota</taxon>
        <taxon>Anaerolineae</taxon>
        <taxon>Anaerolineales</taxon>
        <taxon>Anaerolineaceae</taxon>
        <taxon>Ornatilinea</taxon>
    </lineage>
</organism>
<keyword evidence="2" id="KW-0378">Hydrolase</keyword>
<feature type="domain" description="PD-(D/E)XK endonuclease-like" evidence="4">
    <location>
        <begin position="4"/>
        <end position="262"/>
    </location>
</feature>
<keyword evidence="2" id="KW-0347">Helicase</keyword>
<reference evidence="5 6" key="1">
    <citation type="submission" date="2015-07" db="EMBL/GenBank/DDBJ databases">
        <title>Genome sequence of Ornatilinea apprima DSM 23815.</title>
        <authorList>
            <person name="Hemp J."/>
            <person name="Ward L.M."/>
            <person name="Pace L.A."/>
            <person name="Fischer W.W."/>
        </authorList>
    </citation>
    <scope>NUCLEOTIDE SEQUENCE [LARGE SCALE GENOMIC DNA]</scope>
    <source>
        <strain evidence="5 6">P3M-1</strain>
    </source>
</reference>
<dbReference type="EMBL" id="LGCL01000045">
    <property type="protein sequence ID" value="KPL70099.1"/>
    <property type="molecule type" value="Genomic_DNA"/>
</dbReference>
<evidence type="ECO:0000313" key="5">
    <source>
        <dbReference type="EMBL" id="KPL70099.1"/>
    </source>
</evidence>
<dbReference type="InterPro" id="IPR011604">
    <property type="entry name" value="PDDEXK-like_dom_sf"/>
</dbReference>
<dbReference type="Pfam" id="PF12705">
    <property type="entry name" value="PDDEXK_1"/>
    <property type="match status" value="1"/>
</dbReference>
<dbReference type="Proteomes" id="UP000050417">
    <property type="component" value="Unassembled WGS sequence"/>
</dbReference>
<keyword evidence="2" id="KW-0547">Nucleotide-binding</keyword>
<dbReference type="GO" id="GO:0004386">
    <property type="term" value="F:helicase activity"/>
    <property type="evidence" value="ECO:0007669"/>
    <property type="project" value="UniProtKB-KW"/>
</dbReference>
<dbReference type="Gene3D" id="3.90.320.10">
    <property type="match status" value="1"/>
</dbReference>
<sequence length="265" mass="29646">MIEHLSYSSISTYLTCAASWKFHYLDKVTAPTSTALIFGSAFHNTVEGYLAGIANGGKPDLMEIWQEKWREQSTVKNEKGELITREDVDWGADTPESLCNDGIRLLSHDDIHSGILSIIPGVDSSGVKIERKVTLQVPGVPVPIIGFIDIVTADGIPGDFKTSNRSWSAEKALGETQPLFYLAALNQAGIQTPGWKFRHFVFVKTKKPQFQVLEHGHTPGQMMWLFSMIQKVWKGIDAGIFPENPTGWKCDPQYCEYWHLCRGKC</sequence>
<evidence type="ECO:0000313" key="6">
    <source>
        <dbReference type="Proteomes" id="UP000050417"/>
    </source>
</evidence>
<keyword evidence="3" id="KW-0234">DNA repair</keyword>
<dbReference type="STRING" id="1134406.ADN00_18825"/>
<evidence type="ECO:0000256" key="3">
    <source>
        <dbReference type="ARBA" id="ARBA00023204"/>
    </source>
</evidence>
<evidence type="ECO:0000256" key="2">
    <source>
        <dbReference type="ARBA" id="ARBA00022806"/>
    </source>
</evidence>
<proteinExistence type="predicted"/>
<evidence type="ECO:0000259" key="4">
    <source>
        <dbReference type="Pfam" id="PF12705"/>
    </source>
</evidence>
<gene>
    <name evidence="5" type="ORF">ADN00_18825</name>
</gene>
<protein>
    <recommendedName>
        <fullName evidence="4">PD-(D/E)XK endonuclease-like domain-containing protein</fullName>
    </recommendedName>
</protein>
<dbReference type="InterPro" id="IPR038726">
    <property type="entry name" value="PDDEXK_AddAB-type"/>
</dbReference>
<keyword evidence="1" id="KW-0227">DNA damage</keyword>
<comment type="caution">
    <text evidence="5">The sequence shown here is derived from an EMBL/GenBank/DDBJ whole genome shotgun (WGS) entry which is preliminary data.</text>
</comment>